<dbReference type="Pfam" id="PF04122">
    <property type="entry name" value="CW_binding_2"/>
    <property type="match status" value="3"/>
</dbReference>
<evidence type="ECO:0000313" key="3">
    <source>
        <dbReference type="Proteomes" id="UP000549913"/>
    </source>
</evidence>
<sequence length="421" mass="42635">MVTLLTGAALSLGLTGALPLSVGSSTAADDFYETPANQELKVRGPGLLANDTASPTSIVTFGGDGPHHGGLSWHVGMREGEFDYTPLPGYVGFDTFTYCLVSRQPSPCESAVATVIIRVGDPVVSRLAGADRFEGAAAVARSTNPVRSGFVFIASGENFPDALGAAPAAGKFGFALLLVTKAGVPDATRAELERLKPGEAIVVGGPAAVSESVLGELRDILPSGASVSRIGGRDRYEVSRVLAEQLYGEAPHSFTVTGANFADALSAGSAAGAAHEPVVLLDGRADVADGETQAAFLNLSTSSITIVGGTEAVSSGVESTLQTIATVDRLAGSDRYEAAVGVARKNVMTSATAVIATGTNYPDALVGANLAAQRGAPLYLSPGSCVPTAVLADLARVGASEIVLLGGERALSPEVAALKHC</sequence>
<evidence type="ECO:0000256" key="1">
    <source>
        <dbReference type="SAM" id="SignalP"/>
    </source>
</evidence>
<dbReference type="InterPro" id="IPR051922">
    <property type="entry name" value="Bact_Sporulation_Assoc"/>
</dbReference>
<dbReference type="InterPro" id="IPR007253">
    <property type="entry name" value="Cell_wall-bd_2"/>
</dbReference>
<dbReference type="PANTHER" id="PTHR30032">
    <property type="entry name" value="N-ACETYLMURAMOYL-L-ALANINE AMIDASE-RELATED"/>
    <property type="match status" value="1"/>
</dbReference>
<gene>
    <name evidence="2" type="ORF">BJ984_001454</name>
</gene>
<feature type="chain" id="PRO_5032938723" evidence="1">
    <location>
        <begin position="28"/>
        <end position="421"/>
    </location>
</feature>
<dbReference type="AlphaFoldDB" id="A0A852SNC5"/>
<organism evidence="2 3">
    <name type="scientific">Herbiconiux flava</name>
    <dbReference type="NCBI Taxonomy" id="881268"/>
    <lineage>
        <taxon>Bacteria</taxon>
        <taxon>Bacillati</taxon>
        <taxon>Actinomycetota</taxon>
        <taxon>Actinomycetes</taxon>
        <taxon>Micrococcales</taxon>
        <taxon>Microbacteriaceae</taxon>
        <taxon>Herbiconiux</taxon>
    </lineage>
</organism>
<comment type="caution">
    <text evidence="2">The sequence shown here is derived from an EMBL/GenBank/DDBJ whole genome shotgun (WGS) entry which is preliminary data.</text>
</comment>
<dbReference type="EMBL" id="JACCBM010000001">
    <property type="protein sequence ID" value="NYD70296.1"/>
    <property type="molecule type" value="Genomic_DNA"/>
</dbReference>
<proteinExistence type="predicted"/>
<keyword evidence="3" id="KW-1185">Reference proteome</keyword>
<accession>A0A852SNC5</accession>
<keyword evidence="1" id="KW-0732">Signal</keyword>
<dbReference type="PANTHER" id="PTHR30032:SF8">
    <property type="entry name" value="GERMINATION-SPECIFIC N-ACETYLMURAMOYL-L-ALANINE AMIDASE"/>
    <property type="match status" value="1"/>
</dbReference>
<reference evidence="2 3" key="1">
    <citation type="submission" date="2020-07" db="EMBL/GenBank/DDBJ databases">
        <title>Sequencing the genomes of 1000 actinobacteria strains.</title>
        <authorList>
            <person name="Klenk H.-P."/>
        </authorList>
    </citation>
    <scope>NUCLEOTIDE SEQUENCE [LARGE SCALE GENOMIC DNA]</scope>
    <source>
        <strain evidence="2 3">DSM 26474</strain>
    </source>
</reference>
<dbReference type="Gene3D" id="3.40.50.12090">
    <property type="match status" value="1"/>
</dbReference>
<feature type="signal peptide" evidence="1">
    <location>
        <begin position="1"/>
        <end position="27"/>
    </location>
</feature>
<name>A0A852SNC5_9MICO</name>
<dbReference type="Proteomes" id="UP000549913">
    <property type="component" value="Unassembled WGS sequence"/>
</dbReference>
<dbReference type="Pfam" id="PF17963">
    <property type="entry name" value="Big_9"/>
    <property type="match status" value="1"/>
</dbReference>
<protein>
    <submittedName>
        <fullName evidence="2">Putative cell wall-binding protein</fullName>
    </submittedName>
</protein>
<dbReference type="RefSeq" id="WP_179547455.1">
    <property type="nucleotide sequence ID" value="NZ_BSEW01000001.1"/>
</dbReference>
<evidence type="ECO:0000313" key="2">
    <source>
        <dbReference type="EMBL" id="NYD70296.1"/>
    </source>
</evidence>